<name>G5GLB9_9FIRM</name>
<reference evidence="10 11" key="1">
    <citation type="submission" date="2011-08" db="EMBL/GenBank/DDBJ databases">
        <title>The Genome Sequence of Selenomonas infelix ATCC 43532.</title>
        <authorList>
            <consortium name="The Broad Institute Genome Sequencing Platform"/>
            <person name="Earl A."/>
            <person name="Ward D."/>
            <person name="Feldgarden M."/>
            <person name="Gevers D."/>
            <person name="Izard J."/>
            <person name="Blanton J.M."/>
            <person name="Baranova O.V."/>
            <person name="Dewhirst F.E."/>
            <person name="Young S.K."/>
            <person name="Zeng Q."/>
            <person name="Gargeya S."/>
            <person name="Fitzgerald M."/>
            <person name="Haas B."/>
            <person name="Abouelleil A."/>
            <person name="Alvarado L."/>
            <person name="Arachchi H.M."/>
            <person name="Berlin A."/>
            <person name="Brown A."/>
            <person name="Chapman S.B."/>
            <person name="Chen Z."/>
            <person name="Dunbar C."/>
            <person name="Freedman E."/>
            <person name="Gearin G."/>
            <person name="Gellesch M."/>
            <person name="Goldberg J."/>
            <person name="Griggs A."/>
            <person name="Gujja S."/>
            <person name="Heiman D."/>
            <person name="Howarth C."/>
            <person name="Larson L."/>
            <person name="Lui A."/>
            <person name="MacDonald P.J.P."/>
            <person name="Montmayeur A."/>
            <person name="Murphy C."/>
            <person name="Neiman D."/>
            <person name="Pearson M."/>
            <person name="Priest M."/>
            <person name="Roberts A."/>
            <person name="Saif S."/>
            <person name="Shea T."/>
            <person name="Shenoy N."/>
            <person name="Sisk P."/>
            <person name="Stolte C."/>
            <person name="Sykes S."/>
            <person name="Wortman J."/>
            <person name="Nusbaum C."/>
            <person name="Birren B."/>
        </authorList>
    </citation>
    <scope>NUCLEOTIDE SEQUENCE [LARGE SCALE GENOMIC DNA]</scope>
    <source>
        <strain evidence="10 11">ATCC 43532</strain>
    </source>
</reference>
<sequence>MRFDLFWVLMGRTAYVFAPLYLIPFGYGFAFGDPLAGSFLALGVLTAILGMVFGNMGRSHMRQLSVQEGALFLLAVWFLLAVLGMLPFHLAGLHLSPVDTFFECISALTTTGMTALGDTLPPTLILWRGLMSWFGGLLFIVILVSVLPVVGGCFGMDFSVRQERLFSPLWNRMTRPMREMTMLYIAITGISVLIYLAAGDEVFPAFILALFTISSGAGPMTGGLSPKPLLMFGAGFVALLSALPLLTLRQMLHRRAETALTRHMELRAFFVLFLGAGALLSVPPILHGTQTLTGALSYGFFYAISFLSTNGLMLQEEIPFHNGSELLLILLAIIGGCMGSAAGGFRISRVLVLFSLARTELLRTLHPHMVFAVRQGGEIVPLHSAGRILVLAFITAAVFSLSSLLIALAGLSPIKTIALTVSCLTTTGGVASLTDLDTAAMLPAWTKIICSLLMILGRIELFAFFLFLGSLFEDTGHKW</sequence>
<feature type="transmembrane region" description="Helical" evidence="9">
    <location>
        <begin position="69"/>
        <end position="90"/>
    </location>
</feature>
<protein>
    <recommendedName>
        <fullName evidence="12">Cation transporter</fullName>
    </recommendedName>
</protein>
<dbReference type="OrthoDB" id="9810952at2"/>
<dbReference type="GO" id="GO:0030001">
    <property type="term" value="P:metal ion transport"/>
    <property type="evidence" value="ECO:0007669"/>
    <property type="project" value="UniProtKB-ARBA"/>
</dbReference>
<comment type="caution">
    <text evidence="10">The sequence shown here is derived from an EMBL/GenBank/DDBJ whole genome shotgun (WGS) entry which is preliminary data.</text>
</comment>
<evidence type="ECO:0000256" key="1">
    <source>
        <dbReference type="ARBA" id="ARBA00004651"/>
    </source>
</evidence>
<keyword evidence="6 9" id="KW-1133">Transmembrane helix</keyword>
<keyword evidence="5 9" id="KW-0812">Transmembrane</keyword>
<evidence type="ECO:0000256" key="7">
    <source>
        <dbReference type="ARBA" id="ARBA00023065"/>
    </source>
</evidence>
<feature type="transmembrane region" description="Helical" evidence="9">
    <location>
        <begin position="12"/>
        <end position="30"/>
    </location>
</feature>
<dbReference type="eggNOG" id="COG0168">
    <property type="taxonomic scope" value="Bacteria"/>
</dbReference>
<feature type="transmembrane region" description="Helical" evidence="9">
    <location>
        <begin position="268"/>
        <end position="286"/>
    </location>
</feature>
<keyword evidence="4" id="KW-1003">Cell membrane</keyword>
<dbReference type="GO" id="GO:0008324">
    <property type="term" value="F:monoatomic cation transmembrane transporter activity"/>
    <property type="evidence" value="ECO:0007669"/>
    <property type="project" value="InterPro"/>
</dbReference>
<feature type="transmembrane region" description="Helical" evidence="9">
    <location>
        <begin position="229"/>
        <end position="248"/>
    </location>
</feature>
<feature type="transmembrane region" description="Helical" evidence="9">
    <location>
        <begin position="326"/>
        <end position="347"/>
    </location>
</feature>
<organism evidence="10 11">
    <name type="scientific">Selenomonas infelix ATCC 43532</name>
    <dbReference type="NCBI Taxonomy" id="679201"/>
    <lineage>
        <taxon>Bacteria</taxon>
        <taxon>Bacillati</taxon>
        <taxon>Bacillota</taxon>
        <taxon>Negativicutes</taxon>
        <taxon>Selenomonadales</taxon>
        <taxon>Selenomonadaceae</taxon>
        <taxon>Selenomonas</taxon>
    </lineage>
</organism>
<evidence type="ECO:0000256" key="6">
    <source>
        <dbReference type="ARBA" id="ARBA00022989"/>
    </source>
</evidence>
<evidence type="ECO:0000256" key="8">
    <source>
        <dbReference type="ARBA" id="ARBA00023136"/>
    </source>
</evidence>
<gene>
    <name evidence="10" type="ORF">HMPREF9334_00049</name>
</gene>
<keyword evidence="7" id="KW-0406">Ion transport</keyword>
<evidence type="ECO:0000256" key="2">
    <source>
        <dbReference type="ARBA" id="ARBA00009137"/>
    </source>
</evidence>
<evidence type="ECO:0000256" key="4">
    <source>
        <dbReference type="ARBA" id="ARBA00022475"/>
    </source>
</evidence>
<evidence type="ECO:0000256" key="5">
    <source>
        <dbReference type="ARBA" id="ARBA00022692"/>
    </source>
</evidence>
<evidence type="ECO:0000256" key="3">
    <source>
        <dbReference type="ARBA" id="ARBA00022448"/>
    </source>
</evidence>
<feature type="transmembrane region" description="Helical" evidence="9">
    <location>
        <begin position="388"/>
        <end position="409"/>
    </location>
</feature>
<comment type="similarity">
    <text evidence="2">Belongs to the TrkH potassium transport family.</text>
</comment>
<keyword evidence="3" id="KW-0813">Transport</keyword>
<dbReference type="PANTHER" id="PTHR32024">
    <property type="entry name" value="TRK SYSTEM POTASSIUM UPTAKE PROTEIN TRKG-RELATED"/>
    <property type="match status" value="1"/>
</dbReference>
<proteinExistence type="inferred from homology"/>
<dbReference type="PANTHER" id="PTHR32024:SF2">
    <property type="entry name" value="TRK SYSTEM POTASSIUM UPTAKE PROTEIN TRKG-RELATED"/>
    <property type="match status" value="1"/>
</dbReference>
<keyword evidence="8 9" id="KW-0472">Membrane</keyword>
<evidence type="ECO:0000313" key="10">
    <source>
        <dbReference type="EMBL" id="EHG22664.1"/>
    </source>
</evidence>
<evidence type="ECO:0008006" key="12">
    <source>
        <dbReference type="Google" id="ProtNLM"/>
    </source>
</evidence>
<feature type="transmembrane region" description="Helical" evidence="9">
    <location>
        <begin position="133"/>
        <end position="160"/>
    </location>
</feature>
<feature type="transmembrane region" description="Helical" evidence="9">
    <location>
        <begin position="36"/>
        <end position="57"/>
    </location>
</feature>
<dbReference type="STRING" id="679201.HMPREF9334_00049"/>
<dbReference type="EMBL" id="ACZM01000001">
    <property type="protein sequence ID" value="EHG22664.1"/>
    <property type="molecule type" value="Genomic_DNA"/>
</dbReference>
<feature type="transmembrane region" description="Helical" evidence="9">
    <location>
        <begin position="445"/>
        <end position="468"/>
    </location>
</feature>
<feature type="transmembrane region" description="Helical" evidence="9">
    <location>
        <begin position="181"/>
        <end position="198"/>
    </location>
</feature>
<feature type="transmembrane region" description="Helical" evidence="9">
    <location>
        <begin position="292"/>
        <end position="314"/>
    </location>
</feature>
<keyword evidence="11" id="KW-1185">Reference proteome</keyword>
<dbReference type="PATRIC" id="fig|679201.3.peg.48"/>
<dbReference type="Pfam" id="PF02386">
    <property type="entry name" value="TrkH"/>
    <property type="match status" value="1"/>
</dbReference>
<evidence type="ECO:0000313" key="11">
    <source>
        <dbReference type="Proteomes" id="UP000004129"/>
    </source>
</evidence>
<accession>G5GLB9</accession>
<dbReference type="AlphaFoldDB" id="G5GLB9"/>
<dbReference type="InterPro" id="IPR003445">
    <property type="entry name" value="Cat_transpt"/>
</dbReference>
<comment type="subcellular location">
    <subcellularLocation>
        <location evidence="1">Cell membrane</location>
        <topology evidence="1">Multi-pass membrane protein</topology>
    </subcellularLocation>
</comment>
<dbReference type="GO" id="GO:0005886">
    <property type="term" value="C:plasma membrane"/>
    <property type="evidence" value="ECO:0007669"/>
    <property type="project" value="UniProtKB-SubCell"/>
</dbReference>
<evidence type="ECO:0000256" key="9">
    <source>
        <dbReference type="SAM" id="Phobius"/>
    </source>
</evidence>
<dbReference type="HOGENOM" id="CLU_030708_0_2_9"/>
<dbReference type="RefSeq" id="WP_006691503.1">
    <property type="nucleotide sequence ID" value="NZ_JH376797.1"/>
</dbReference>
<dbReference type="Proteomes" id="UP000004129">
    <property type="component" value="Unassembled WGS sequence"/>
</dbReference>